<comment type="caution">
    <text evidence="1">The sequence shown here is derived from an EMBL/GenBank/DDBJ whole genome shotgun (WGS) entry which is preliminary data.</text>
</comment>
<evidence type="ECO:0000313" key="1">
    <source>
        <dbReference type="EMBL" id="MPV37590.1"/>
    </source>
</evidence>
<protein>
    <submittedName>
        <fullName evidence="1">Uncharacterized protein</fullName>
    </submittedName>
</protein>
<evidence type="ECO:0000313" key="2">
    <source>
        <dbReference type="Proteomes" id="UP000437709"/>
    </source>
</evidence>
<accession>A0A6N7EHQ5</accession>
<name>A0A6N7EHQ5_9MICO</name>
<feature type="non-terminal residue" evidence="1">
    <location>
        <position position="334"/>
    </location>
</feature>
<sequence length="334" mass="34161">MGATDDARWIRTEGAMVAQTLDPDAVAAHLAGAGVVARLEWYPGTEHLLSVSVFTDEDGRLGTADASGAVTPGSGVAELADELGTAFDADVLMAGVHPEGRHEAPDWSITGEPPEVAVGPGARAATPADGIPEVVESEDTEHDARTVVVTSMAAHQVPLHATLLGRTVTAAEVELGGQPRRLVATTGPGRELGVLGWDPDAYPVLRLQVDDEDRTALLLTGPESGDDDADDGVALFSWAMRSRFVHGAATRVEGSDAERLATHVLGDDDDAVAFAAAVPGADADAVAHALTVPGAEGLAAFVAALGLPATVTEVLEGRADPGGLPGARAHEAER</sequence>
<dbReference type="AlphaFoldDB" id="A0A6N7EHQ5"/>
<dbReference type="OrthoDB" id="3264552at2"/>
<dbReference type="RefSeq" id="WP_152815742.1">
    <property type="nucleotide sequence ID" value="NZ_WHPC01000041.1"/>
</dbReference>
<reference evidence="1 2" key="1">
    <citation type="submission" date="2019-10" db="EMBL/GenBank/DDBJ databases">
        <title>Georgenia wutianyii sp. nov. and Georgenia yuyongxinii sp. nov. isolated from plateau pika (Ochotona curzoniae) in the Qinghai-Tibet plateau of China.</title>
        <authorList>
            <person name="Tian Z."/>
        </authorList>
    </citation>
    <scope>NUCLEOTIDE SEQUENCE [LARGE SCALE GENOMIC DNA]</scope>
    <source>
        <strain evidence="1 2">JCM 19765</strain>
    </source>
</reference>
<gene>
    <name evidence="1" type="ORF">GB881_11170</name>
</gene>
<organism evidence="1 2">
    <name type="scientific">Georgenia subflava</name>
    <dbReference type="NCBI Taxonomy" id="1622177"/>
    <lineage>
        <taxon>Bacteria</taxon>
        <taxon>Bacillati</taxon>
        <taxon>Actinomycetota</taxon>
        <taxon>Actinomycetes</taxon>
        <taxon>Micrococcales</taxon>
        <taxon>Bogoriellaceae</taxon>
        <taxon>Georgenia</taxon>
    </lineage>
</organism>
<keyword evidence="2" id="KW-1185">Reference proteome</keyword>
<proteinExistence type="predicted"/>
<dbReference type="EMBL" id="WHPC01000041">
    <property type="protein sequence ID" value="MPV37590.1"/>
    <property type="molecule type" value="Genomic_DNA"/>
</dbReference>
<dbReference type="Proteomes" id="UP000437709">
    <property type="component" value="Unassembled WGS sequence"/>
</dbReference>